<sequence>MLPLDTRSATSPITATLASLMQSTLPDPLVAVDADGVSQPLRRLLSSSGAGDLIGLAASHDASLSRARVTDFVDMGASVPLATCWLDGPGAIPPESLRSAVWKLRRRFPSLIIDVPHGVPKSTIAVATGLASHIVLVGDPQDLGHSWLHQGKSILADAARRKAVTVVAVGGSEESRAACEHDDVVPIPQRQTAGYRAGSVSVPTGTDELFAFTTLLQRVTGNAPAQSPSA</sequence>
<comment type="caution">
    <text evidence="1">The sequence shown here is derived from an EMBL/GenBank/DDBJ whole genome shotgun (WGS) entry which is preliminary data.</text>
</comment>
<dbReference type="Proteomes" id="UP000035034">
    <property type="component" value="Unassembled WGS sequence"/>
</dbReference>
<dbReference type="InterPro" id="IPR027417">
    <property type="entry name" value="P-loop_NTPase"/>
</dbReference>
<keyword evidence="2" id="KW-1185">Reference proteome</keyword>
<dbReference type="EMBL" id="BAEH01000039">
    <property type="protein sequence ID" value="GAB17781.1"/>
    <property type="molecule type" value="Genomic_DNA"/>
</dbReference>
<evidence type="ECO:0000313" key="1">
    <source>
        <dbReference type="EMBL" id="GAB17781.1"/>
    </source>
</evidence>
<accession>H0QY80</accession>
<proteinExistence type="predicted"/>
<organism evidence="1 2">
    <name type="scientific">Gordonia effusa NBRC 100432</name>
    <dbReference type="NCBI Taxonomy" id="1077974"/>
    <lineage>
        <taxon>Bacteria</taxon>
        <taxon>Bacillati</taxon>
        <taxon>Actinomycetota</taxon>
        <taxon>Actinomycetes</taxon>
        <taxon>Mycobacteriales</taxon>
        <taxon>Gordoniaceae</taxon>
        <taxon>Gordonia</taxon>
    </lineage>
</organism>
<dbReference type="AlphaFoldDB" id="H0QY80"/>
<evidence type="ECO:0008006" key="3">
    <source>
        <dbReference type="Google" id="ProtNLM"/>
    </source>
</evidence>
<gene>
    <name evidence="1" type="ORF">GOEFS_039_00150</name>
</gene>
<dbReference type="Gene3D" id="3.40.50.300">
    <property type="entry name" value="P-loop containing nucleotide triphosphate hydrolases"/>
    <property type="match status" value="1"/>
</dbReference>
<name>H0QY80_9ACTN</name>
<evidence type="ECO:0000313" key="2">
    <source>
        <dbReference type="Proteomes" id="UP000035034"/>
    </source>
</evidence>
<reference evidence="1 2" key="1">
    <citation type="submission" date="2011-12" db="EMBL/GenBank/DDBJ databases">
        <title>Whole genome shotgun sequence of Gordonia effusa NBRC 100432.</title>
        <authorList>
            <person name="Yoshida I."/>
            <person name="Takarada H."/>
            <person name="Hosoyama A."/>
            <person name="Tsuchikane K."/>
            <person name="Katsumata H."/>
            <person name="Yamazaki S."/>
            <person name="Fujita N."/>
        </authorList>
    </citation>
    <scope>NUCLEOTIDE SEQUENCE [LARGE SCALE GENOMIC DNA]</scope>
    <source>
        <strain evidence="1 2">NBRC 100432</strain>
    </source>
</reference>
<protein>
    <recommendedName>
        <fullName evidence="3">MinD-like ATPase involved in chromosome partitioning or flagellar assembly</fullName>
    </recommendedName>
</protein>